<feature type="region of interest" description="Disordered" evidence="4">
    <location>
        <begin position="840"/>
        <end position="900"/>
    </location>
</feature>
<evidence type="ECO:0000256" key="3">
    <source>
        <dbReference type="PIRSR" id="PIRSR630564-2"/>
    </source>
</evidence>
<dbReference type="OrthoDB" id="271628at2759"/>
<dbReference type="SUPFAM" id="SSF52799">
    <property type="entry name" value="(Phosphotyrosine protein) phosphatases II"/>
    <property type="match status" value="1"/>
</dbReference>
<feature type="binding site" evidence="3">
    <location>
        <begin position="489"/>
        <end position="495"/>
    </location>
    <ligand>
        <name>substrate</name>
    </ligand>
</feature>
<dbReference type="Proteomes" id="UP000663193">
    <property type="component" value="Chromosome 20"/>
</dbReference>
<evidence type="ECO:0000313" key="6">
    <source>
        <dbReference type="EMBL" id="QRD06342.1"/>
    </source>
</evidence>
<dbReference type="VEuPathDB" id="FungiDB:JI435_117280"/>
<feature type="active site" description="Phosphocysteine intermediate" evidence="2">
    <location>
        <position position="489"/>
    </location>
</feature>
<accession>A0A7U2IAM1</accession>
<feature type="region of interest" description="Disordered" evidence="4">
    <location>
        <begin position="584"/>
        <end position="615"/>
    </location>
</feature>
<dbReference type="PROSITE" id="PS51339">
    <property type="entry name" value="PPASE_MYOTUBULARIN"/>
    <property type="match status" value="1"/>
</dbReference>
<dbReference type="InterPro" id="IPR010569">
    <property type="entry name" value="Myotubularin-like_Pase_dom"/>
</dbReference>
<feature type="compositionally biased region" description="Polar residues" evidence="4">
    <location>
        <begin position="752"/>
        <end position="768"/>
    </location>
</feature>
<dbReference type="InterPro" id="IPR048994">
    <property type="entry name" value="PH-GRAM_MTMR6-9"/>
</dbReference>
<comment type="similarity">
    <text evidence="1">Belongs to the protein-tyrosine phosphatase family. Non-receptor class myotubularin subfamily.</text>
</comment>
<feature type="compositionally biased region" description="Low complexity" evidence="4">
    <location>
        <begin position="802"/>
        <end position="816"/>
    </location>
</feature>
<dbReference type="InterPro" id="IPR016130">
    <property type="entry name" value="Tyr_Pase_AS"/>
</dbReference>
<protein>
    <recommendedName>
        <fullName evidence="5">Myotubularin phosphatase domain-containing protein</fullName>
    </recommendedName>
</protein>
<dbReference type="PROSITE" id="PS00383">
    <property type="entry name" value="TYR_PHOSPHATASE_1"/>
    <property type="match status" value="1"/>
</dbReference>
<sequence>MTAGARGQDGAIRHANSHVKEPAVASGSLHSLEFPLYLSYTARVRTPKATQLSVEGDPHLRAHPAAMERIRVSKVENVHLHRRGVRFDGTLHLMPHHIVFSYLPNPPPDAPPDAKPPRQKEVWITYPMISYCCLKPLPPILRQEPSIRIRCRDFTYFAFYFPNEKQARDVYDSIRALTCKIGRLDKLLAFSYQPKPPEDQQNGWDIYDARREWKRLGISPKDTEKGWRISEINIEYKYSKTYPALLVVPSNVSDSVLRYAGEYRSRQRIPALVYRHPINNCSITRSSQPTPGLRGNRNPQDERLVAAIWATNRGWKATQPPTPRSGGLTPDSSVANLNEASTNSSFVGAVDTETIDSGRTIIDNLTESSEIADVELPRVYGAQQRNLIVDARPTVNAYAMQAVGLGSEKMDYYPGAEKAYLGIDNIHVMRKSLDTVIEALKDSDITPLAPNRNLLAKSNWIKHISNILDGVALIARTVGIMHSHVLIHCSDGWDRTSQLSALSQILLDPYYRTLEGFIVLVEKDWLSFGHMFRHRSGFLSHEKWFTIENERIERDGQGGSNPFENALRGARGLFNRQNESNEALNQLPETNVPENATDVADTASPKPAKSGAAEEHRVTKVNELSPVFHQFLDCVYQLQHQHPTRFEYSERFLRRLLYHLYSCQYGTFLFDNEKERIDARARERTRSVWDYFLCRKQEFMNPKYEPEIDDSVRGKERMIFPRKGEARWWAECFGRTDEEMNAAGPQAPPNLMPQTSNASNGRSGTSTPVPHDPIVTGTESAEGATGAGTTAELPPTHALGEHSASVPHASSPSPLDAAAALGQDIRQGLAAGIEKLGIGKPSGSAADRAASPASGQSRLSADVGREATRLSTDLGGQNGRERSTSQGKAEVRKEVEVEMQ</sequence>
<feature type="compositionally biased region" description="Basic and acidic residues" evidence="4">
    <location>
        <begin position="879"/>
        <end position="900"/>
    </location>
</feature>
<name>A0A7U2IAM1_PHANO</name>
<dbReference type="InterPro" id="IPR030564">
    <property type="entry name" value="Myotubularin"/>
</dbReference>
<dbReference type="AlphaFoldDB" id="A0A7U2IAM1"/>
<proteinExistence type="inferred from homology"/>
<evidence type="ECO:0000313" key="7">
    <source>
        <dbReference type="Proteomes" id="UP000663193"/>
    </source>
</evidence>
<dbReference type="PANTHER" id="PTHR10807:SF128">
    <property type="entry name" value="PHOSPHATIDYLINOSITOL-3,5-BISPHOSPHATE 3-PHOSPHATASE"/>
    <property type="match status" value="1"/>
</dbReference>
<evidence type="ECO:0000256" key="2">
    <source>
        <dbReference type="PIRSR" id="PIRSR630564-1"/>
    </source>
</evidence>
<feature type="compositionally biased region" description="Polar residues" evidence="4">
    <location>
        <begin position="584"/>
        <end position="594"/>
    </location>
</feature>
<gene>
    <name evidence="6" type="ORF">JI435_117280</name>
</gene>
<organism evidence="6 7">
    <name type="scientific">Phaeosphaeria nodorum (strain SN15 / ATCC MYA-4574 / FGSC 10173)</name>
    <name type="common">Glume blotch fungus</name>
    <name type="synonym">Parastagonospora nodorum</name>
    <dbReference type="NCBI Taxonomy" id="321614"/>
    <lineage>
        <taxon>Eukaryota</taxon>
        <taxon>Fungi</taxon>
        <taxon>Dikarya</taxon>
        <taxon>Ascomycota</taxon>
        <taxon>Pezizomycotina</taxon>
        <taxon>Dothideomycetes</taxon>
        <taxon>Pleosporomycetidae</taxon>
        <taxon>Pleosporales</taxon>
        <taxon>Pleosporineae</taxon>
        <taxon>Phaeosphaeriaceae</taxon>
        <taxon>Parastagonospora</taxon>
    </lineage>
</organism>
<evidence type="ECO:0000256" key="1">
    <source>
        <dbReference type="ARBA" id="ARBA00007471"/>
    </source>
</evidence>
<keyword evidence="7" id="KW-1185">Reference proteome</keyword>
<dbReference type="InterPro" id="IPR029021">
    <property type="entry name" value="Prot-tyrosine_phosphatase-like"/>
</dbReference>
<dbReference type="Gene3D" id="2.30.29.30">
    <property type="entry name" value="Pleckstrin-homology domain (PH domain)/Phosphotyrosine-binding domain (PTB)"/>
    <property type="match status" value="1"/>
</dbReference>
<feature type="compositionally biased region" description="Low complexity" evidence="4">
    <location>
        <begin position="776"/>
        <end position="792"/>
    </location>
</feature>
<feature type="binding site" evidence="3">
    <location>
        <begin position="425"/>
        <end position="426"/>
    </location>
    <ligand>
        <name>substrate</name>
    </ligand>
</feature>
<evidence type="ECO:0000256" key="4">
    <source>
        <dbReference type="SAM" id="MobiDB-lite"/>
    </source>
</evidence>
<feature type="domain" description="Myotubularin phosphatase" evidence="5">
    <location>
        <begin position="203"/>
        <end position="733"/>
    </location>
</feature>
<dbReference type="InterPro" id="IPR011993">
    <property type="entry name" value="PH-like_dom_sf"/>
</dbReference>
<evidence type="ECO:0000259" key="5">
    <source>
        <dbReference type="PROSITE" id="PS51339"/>
    </source>
</evidence>
<dbReference type="EMBL" id="CP069042">
    <property type="protein sequence ID" value="QRD06342.1"/>
    <property type="molecule type" value="Genomic_DNA"/>
</dbReference>
<dbReference type="Pfam" id="PF21098">
    <property type="entry name" value="PH-GRAM_MTMR6-like"/>
    <property type="match status" value="1"/>
</dbReference>
<dbReference type="Pfam" id="PF06602">
    <property type="entry name" value="Myotub-related"/>
    <property type="match status" value="1"/>
</dbReference>
<feature type="region of interest" description="Disordered" evidence="4">
    <location>
        <begin position="739"/>
        <end position="816"/>
    </location>
</feature>
<dbReference type="PANTHER" id="PTHR10807">
    <property type="entry name" value="MYOTUBULARIN-RELATED"/>
    <property type="match status" value="1"/>
</dbReference>
<reference evidence="7" key="1">
    <citation type="journal article" date="2021" name="BMC Genomics">
        <title>Chromosome-level genome assembly and manually-curated proteome of model necrotroph Parastagonospora nodorum Sn15 reveals a genome-wide trove of candidate effector homologs, and redundancy of virulence-related functions within an accessory chromosome.</title>
        <authorList>
            <person name="Bertazzoni S."/>
            <person name="Jones D.A.B."/>
            <person name="Phan H.T."/>
            <person name="Tan K.-C."/>
            <person name="Hane J.K."/>
        </authorList>
    </citation>
    <scope>NUCLEOTIDE SEQUENCE [LARGE SCALE GENOMIC DNA]</scope>
    <source>
        <strain evidence="7">SN15 / ATCC MYA-4574 / FGSC 10173)</strain>
    </source>
</reference>